<evidence type="ECO:0000313" key="3">
    <source>
        <dbReference type="Proteomes" id="UP000822688"/>
    </source>
</evidence>
<name>A0A8T0H0V1_CERPU</name>
<feature type="transmembrane region" description="Helical" evidence="1">
    <location>
        <begin position="46"/>
        <end position="68"/>
    </location>
</feature>
<keyword evidence="1" id="KW-1133">Transmembrane helix</keyword>
<keyword evidence="1" id="KW-0812">Transmembrane</keyword>
<comment type="caution">
    <text evidence="2">The sequence shown here is derived from an EMBL/GenBank/DDBJ whole genome shotgun (WGS) entry which is preliminary data.</text>
</comment>
<dbReference type="EMBL" id="CM026429">
    <property type="protein sequence ID" value="KAG0565526.1"/>
    <property type="molecule type" value="Genomic_DNA"/>
</dbReference>
<sequence>MEDGSLLQALGPTWPPFRFSHRIMSRFMIGLYEQSRSMLMRSGNRVLFCIASAIFYGVFLYTLGSGMLRQSGHVLCIAKAEFCLTAVDTQRNAGPVRISSPSGQATELRVGTRF</sequence>
<reference evidence="2" key="1">
    <citation type="submission" date="2020-06" db="EMBL/GenBank/DDBJ databases">
        <title>WGS assembly of Ceratodon purpureus strain R40.</title>
        <authorList>
            <person name="Carey S.B."/>
            <person name="Jenkins J."/>
            <person name="Shu S."/>
            <person name="Lovell J.T."/>
            <person name="Sreedasyam A."/>
            <person name="Maumus F."/>
            <person name="Tiley G.P."/>
            <person name="Fernandez-Pozo N."/>
            <person name="Barry K."/>
            <person name="Chen C."/>
            <person name="Wang M."/>
            <person name="Lipzen A."/>
            <person name="Daum C."/>
            <person name="Saski C.A."/>
            <person name="Payton A.C."/>
            <person name="Mcbreen J.C."/>
            <person name="Conrad R.E."/>
            <person name="Kollar L.M."/>
            <person name="Olsson S."/>
            <person name="Huttunen S."/>
            <person name="Landis J.B."/>
            <person name="Wickett N.J."/>
            <person name="Johnson M.G."/>
            <person name="Rensing S.A."/>
            <person name="Grimwood J."/>
            <person name="Schmutz J."/>
            <person name="Mcdaniel S.F."/>
        </authorList>
    </citation>
    <scope>NUCLEOTIDE SEQUENCE</scope>
    <source>
        <strain evidence="2">R40</strain>
    </source>
</reference>
<evidence type="ECO:0000256" key="1">
    <source>
        <dbReference type="SAM" id="Phobius"/>
    </source>
</evidence>
<organism evidence="2 3">
    <name type="scientific">Ceratodon purpureus</name>
    <name type="common">Fire moss</name>
    <name type="synonym">Dicranum purpureum</name>
    <dbReference type="NCBI Taxonomy" id="3225"/>
    <lineage>
        <taxon>Eukaryota</taxon>
        <taxon>Viridiplantae</taxon>
        <taxon>Streptophyta</taxon>
        <taxon>Embryophyta</taxon>
        <taxon>Bryophyta</taxon>
        <taxon>Bryophytina</taxon>
        <taxon>Bryopsida</taxon>
        <taxon>Dicranidae</taxon>
        <taxon>Pseudoditrichales</taxon>
        <taxon>Ditrichaceae</taxon>
        <taxon>Ceratodon</taxon>
    </lineage>
</organism>
<dbReference type="AlphaFoldDB" id="A0A8T0H0V1"/>
<keyword evidence="1" id="KW-0472">Membrane</keyword>
<evidence type="ECO:0000313" key="2">
    <source>
        <dbReference type="EMBL" id="KAG0565526.1"/>
    </source>
</evidence>
<dbReference type="Proteomes" id="UP000822688">
    <property type="component" value="Chromosome 8"/>
</dbReference>
<proteinExistence type="predicted"/>
<protein>
    <submittedName>
        <fullName evidence="2">Uncharacterized protein</fullName>
    </submittedName>
</protein>
<accession>A0A8T0H0V1</accession>
<keyword evidence="3" id="KW-1185">Reference proteome</keyword>
<gene>
    <name evidence="2" type="ORF">KC19_8G197200</name>
</gene>